<feature type="transmembrane region" description="Helical" evidence="6">
    <location>
        <begin position="21"/>
        <end position="42"/>
    </location>
</feature>
<feature type="transmembrane region" description="Helical" evidence="6">
    <location>
        <begin position="253"/>
        <end position="276"/>
    </location>
</feature>
<evidence type="ECO:0000313" key="7">
    <source>
        <dbReference type="EMBL" id="ETA67443.1"/>
    </source>
</evidence>
<accession>W9DQ01</accession>
<evidence type="ECO:0000313" key="8">
    <source>
        <dbReference type="Proteomes" id="UP000019483"/>
    </source>
</evidence>
<dbReference type="STRING" id="1090322.MettiDRAFT_0867"/>
<feature type="transmembrane region" description="Helical" evidence="6">
    <location>
        <begin position="447"/>
        <end position="468"/>
    </location>
</feature>
<dbReference type="InterPro" id="IPR002797">
    <property type="entry name" value="Polysacc_synth"/>
</dbReference>
<evidence type="ECO:0000256" key="2">
    <source>
        <dbReference type="ARBA" id="ARBA00022475"/>
    </source>
</evidence>
<dbReference type="AlphaFoldDB" id="W9DQ01"/>
<dbReference type="RefSeq" id="WP_023844579.1">
    <property type="nucleotide sequence ID" value="NZ_AZAJ01000001.1"/>
</dbReference>
<sequence length="491" mass="54970">MYFKKIYSRIISVGEVQRQSIALLFGQISYTFLGFLSTMYFAHTLGSSVLGAYFLFLAYYGIINMISDGGFGGAATKRISEGEQQNEYFTAFFLLRLSVVIVVIFSLLVFREYFVDLNEAGLFNWLFLALIISLIYGSLINGIAGTGKMGIYAAGTFVSNTSKFIIQIIAVFLGYGVAGLVGGFIAGFFIASIIEFKFFELHFAKCEWSHVKNLLTFSFWLFLTSSGVVLYSHIDTIMIGYYMSNSDVGIYKVVFQFSTLAIVPTTAIRAALWPKISWWNKNNKIDLIEKSLSKAFTYSLMVSLPIFAGGIIIGKQLLYYFYGSDFKSGYLVLIILLFVQTINVFQFFITMYISALDRQKDSFKVTAIGASANIIVNLALIPIIGIEGAAIATLITMGLNTILAKKVLDSMITIKLNYDNTINIFKASAIMALLIGLYRYFIPISNIWMAVIPVLLGGAIYGILLLRYDRIICEELRGIFEQIRIPWPSWL</sequence>
<comment type="caution">
    <text evidence="7">The sequence shown here is derived from an EMBL/GenBank/DDBJ whole genome shotgun (WGS) entry which is preliminary data.</text>
</comment>
<feature type="transmembrane region" description="Helical" evidence="6">
    <location>
        <begin position="330"/>
        <end position="354"/>
    </location>
</feature>
<feature type="transmembrane region" description="Helical" evidence="6">
    <location>
        <begin position="424"/>
        <end position="441"/>
    </location>
</feature>
<gene>
    <name evidence="7" type="ORF">MettiDRAFT_0867</name>
</gene>
<proteinExistence type="predicted"/>
<feature type="transmembrane region" description="Helical" evidence="6">
    <location>
        <begin position="296"/>
        <end position="318"/>
    </location>
</feature>
<keyword evidence="8" id="KW-1185">Reference proteome</keyword>
<dbReference type="CDD" id="cd13128">
    <property type="entry name" value="MATE_Wzx_like"/>
    <property type="match status" value="1"/>
</dbReference>
<keyword evidence="2" id="KW-1003">Cell membrane</keyword>
<evidence type="ECO:0000256" key="5">
    <source>
        <dbReference type="ARBA" id="ARBA00023136"/>
    </source>
</evidence>
<feature type="transmembrane region" description="Helical" evidence="6">
    <location>
        <begin position="48"/>
        <end position="67"/>
    </location>
</feature>
<dbReference type="Pfam" id="PF01943">
    <property type="entry name" value="Polysacc_synt"/>
    <property type="match status" value="1"/>
</dbReference>
<dbReference type="PANTHER" id="PTHR30250:SF11">
    <property type="entry name" value="O-ANTIGEN TRANSPORTER-RELATED"/>
    <property type="match status" value="1"/>
</dbReference>
<feature type="transmembrane region" description="Helical" evidence="6">
    <location>
        <begin position="374"/>
        <end position="403"/>
    </location>
</feature>
<dbReference type="EMBL" id="AZAJ01000001">
    <property type="protein sequence ID" value="ETA67443.1"/>
    <property type="molecule type" value="Genomic_DNA"/>
</dbReference>
<evidence type="ECO:0000256" key="6">
    <source>
        <dbReference type="SAM" id="Phobius"/>
    </source>
</evidence>
<feature type="transmembrane region" description="Helical" evidence="6">
    <location>
        <begin position="214"/>
        <end position="232"/>
    </location>
</feature>
<dbReference type="PANTHER" id="PTHR30250">
    <property type="entry name" value="PST FAMILY PREDICTED COLANIC ACID TRANSPORTER"/>
    <property type="match status" value="1"/>
</dbReference>
<keyword evidence="3 6" id="KW-0812">Transmembrane</keyword>
<keyword evidence="4 6" id="KW-1133">Transmembrane helix</keyword>
<evidence type="ECO:0000256" key="4">
    <source>
        <dbReference type="ARBA" id="ARBA00022989"/>
    </source>
</evidence>
<feature type="transmembrane region" description="Helical" evidence="6">
    <location>
        <begin position="88"/>
        <end position="110"/>
    </location>
</feature>
<name>W9DQ01_METTI</name>
<evidence type="ECO:0000256" key="1">
    <source>
        <dbReference type="ARBA" id="ARBA00004651"/>
    </source>
</evidence>
<comment type="subcellular location">
    <subcellularLocation>
        <location evidence="1">Cell membrane</location>
        <topology evidence="1">Multi-pass membrane protein</topology>
    </subcellularLocation>
</comment>
<feature type="transmembrane region" description="Helical" evidence="6">
    <location>
        <begin position="164"/>
        <end position="194"/>
    </location>
</feature>
<dbReference type="Proteomes" id="UP000019483">
    <property type="component" value="Unassembled WGS sequence"/>
</dbReference>
<keyword evidence="5 6" id="KW-0472">Membrane</keyword>
<dbReference type="GO" id="GO:0005886">
    <property type="term" value="C:plasma membrane"/>
    <property type="evidence" value="ECO:0007669"/>
    <property type="project" value="UniProtKB-SubCell"/>
</dbReference>
<dbReference type="InterPro" id="IPR050833">
    <property type="entry name" value="Poly_Biosynth_Transport"/>
</dbReference>
<evidence type="ECO:0000256" key="3">
    <source>
        <dbReference type="ARBA" id="ARBA00022692"/>
    </source>
</evidence>
<protein>
    <submittedName>
        <fullName evidence="7">Membrane protein involved in the export of O-antigen and teichoic acid</fullName>
    </submittedName>
</protein>
<organism evidence="7 8">
    <name type="scientific">Methanolobus tindarius DSM 2278</name>
    <dbReference type="NCBI Taxonomy" id="1090322"/>
    <lineage>
        <taxon>Archaea</taxon>
        <taxon>Methanobacteriati</taxon>
        <taxon>Methanobacteriota</taxon>
        <taxon>Stenosarchaea group</taxon>
        <taxon>Methanomicrobia</taxon>
        <taxon>Methanosarcinales</taxon>
        <taxon>Methanosarcinaceae</taxon>
        <taxon>Methanolobus</taxon>
    </lineage>
</organism>
<dbReference type="OrthoDB" id="112053at2157"/>
<feature type="transmembrane region" description="Helical" evidence="6">
    <location>
        <begin position="122"/>
        <end position="144"/>
    </location>
</feature>
<reference evidence="7 8" key="1">
    <citation type="submission" date="2013-08" db="EMBL/GenBank/DDBJ databases">
        <authorList>
            <consortium name="DOE Joint Genome Institute"/>
            <person name="Eisen J."/>
            <person name="Huntemann M."/>
            <person name="Han J."/>
            <person name="Chen A."/>
            <person name="Kyrpides N."/>
            <person name="Mavromatis K."/>
            <person name="Markowitz V."/>
            <person name="Palaniappan K."/>
            <person name="Ivanova N."/>
            <person name="Schaumberg A."/>
            <person name="Pati A."/>
            <person name="Liolios K."/>
            <person name="Nordberg H.P."/>
            <person name="Cantor M.N."/>
            <person name="Hua S.X."/>
            <person name="Woyke T."/>
        </authorList>
    </citation>
    <scope>NUCLEOTIDE SEQUENCE [LARGE SCALE GENOMIC DNA]</scope>
    <source>
        <strain evidence="7 8">DSM 2278</strain>
    </source>
</reference>